<dbReference type="AlphaFoldDB" id="B8GM81"/>
<name>B8GM81_THISH</name>
<feature type="compositionally biased region" description="Basic and acidic residues" evidence="1">
    <location>
        <begin position="90"/>
        <end position="100"/>
    </location>
</feature>
<dbReference type="Pfam" id="PF13511">
    <property type="entry name" value="DUF4124"/>
    <property type="match status" value="1"/>
</dbReference>
<feature type="compositionally biased region" description="Basic and acidic residues" evidence="1">
    <location>
        <begin position="65"/>
        <end position="82"/>
    </location>
</feature>
<evidence type="ECO:0000256" key="2">
    <source>
        <dbReference type="SAM" id="SignalP"/>
    </source>
</evidence>
<reference evidence="4 5" key="1">
    <citation type="journal article" date="2011" name="Stand. Genomic Sci.">
        <title>Complete genome sequence of 'Thioalkalivibrio sulfidophilus' HL-EbGr7.</title>
        <authorList>
            <person name="Muyzer G."/>
            <person name="Sorokin D.Y."/>
            <person name="Mavromatis K."/>
            <person name="Lapidus A."/>
            <person name="Clum A."/>
            <person name="Ivanova N."/>
            <person name="Pati A."/>
            <person name="d'Haeseleer P."/>
            <person name="Woyke T."/>
            <person name="Kyrpides N.C."/>
        </authorList>
    </citation>
    <scope>NUCLEOTIDE SEQUENCE [LARGE SCALE GENOMIC DNA]</scope>
    <source>
        <strain evidence="4 5">HL-EbGR7</strain>
    </source>
</reference>
<accession>B8GM81</accession>
<dbReference type="Proteomes" id="UP000002383">
    <property type="component" value="Chromosome"/>
</dbReference>
<dbReference type="RefSeq" id="WP_012639143.1">
    <property type="nucleotide sequence ID" value="NC_011901.1"/>
</dbReference>
<feature type="chain" id="PRO_5002873021" description="DUF4124 domain-containing protein" evidence="2">
    <location>
        <begin position="29"/>
        <end position="161"/>
    </location>
</feature>
<dbReference type="HOGENOM" id="CLU_108835_3_2_6"/>
<gene>
    <name evidence="4" type="ordered locus">Tgr7_2593</name>
</gene>
<feature type="signal peptide" evidence="2">
    <location>
        <begin position="1"/>
        <end position="28"/>
    </location>
</feature>
<evidence type="ECO:0000313" key="5">
    <source>
        <dbReference type="Proteomes" id="UP000002383"/>
    </source>
</evidence>
<keyword evidence="5" id="KW-1185">Reference proteome</keyword>
<protein>
    <recommendedName>
        <fullName evidence="3">DUF4124 domain-containing protein</fullName>
    </recommendedName>
</protein>
<keyword evidence="2" id="KW-0732">Signal</keyword>
<dbReference type="InterPro" id="IPR025392">
    <property type="entry name" value="DUF4124"/>
</dbReference>
<proteinExistence type="predicted"/>
<feature type="region of interest" description="Disordered" evidence="1">
    <location>
        <begin position="52"/>
        <end position="82"/>
    </location>
</feature>
<dbReference type="STRING" id="396588.Tgr7_2593"/>
<dbReference type="eggNOG" id="ENOG50339YA">
    <property type="taxonomic scope" value="Bacteria"/>
</dbReference>
<dbReference type="EMBL" id="CP001339">
    <property type="protein sequence ID" value="ACL73668.1"/>
    <property type="molecule type" value="Genomic_DNA"/>
</dbReference>
<feature type="domain" description="DUF4124" evidence="3">
    <location>
        <begin position="18"/>
        <end position="69"/>
    </location>
</feature>
<feature type="region of interest" description="Disordered" evidence="1">
    <location>
        <begin position="90"/>
        <end position="109"/>
    </location>
</feature>
<sequence precursor="true">MNTSLASISLILPLVLVLALALAAPAGAQIYRWVDEQGQVHFGDCAPPRCNSTEVRMAPGPSQEQLERAREERERQREAREQRELIQRQVQEAERREQQQQERQQAQRRSYCQQARSELRILETPRPVFHVDEKGERVYLDDATRSTQIQQARGNVARFCD</sequence>
<evidence type="ECO:0000313" key="4">
    <source>
        <dbReference type="EMBL" id="ACL73668.1"/>
    </source>
</evidence>
<organism evidence="4 5">
    <name type="scientific">Thioalkalivibrio sulfidiphilus (strain HL-EbGR7)</name>
    <dbReference type="NCBI Taxonomy" id="396588"/>
    <lineage>
        <taxon>Bacteria</taxon>
        <taxon>Pseudomonadati</taxon>
        <taxon>Pseudomonadota</taxon>
        <taxon>Gammaproteobacteria</taxon>
        <taxon>Chromatiales</taxon>
        <taxon>Ectothiorhodospiraceae</taxon>
        <taxon>Thioalkalivibrio</taxon>
    </lineage>
</organism>
<dbReference type="KEGG" id="tgr:Tgr7_2593"/>
<evidence type="ECO:0000259" key="3">
    <source>
        <dbReference type="Pfam" id="PF13511"/>
    </source>
</evidence>
<evidence type="ECO:0000256" key="1">
    <source>
        <dbReference type="SAM" id="MobiDB-lite"/>
    </source>
</evidence>